<dbReference type="Pfam" id="PF09413">
    <property type="entry name" value="DUF2007"/>
    <property type="match status" value="1"/>
</dbReference>
<sequence>MADLVIVARFSSRPEAVVAQSLLRSEGIETLMPDFNVLMAEFDPSMMEHGWRLMTHEDDATLAQEILRDAQLGPEPSA</sequence>
<reference evidence="3" key="1">
    <citation type="submission" date="2019-12" db="EMBL/GenBank/DDBJ databases">
        <title>Complete genome of Terracaulis silvestris 0127_4.</title>
        <authorList>
            <person name="Vieira S."/>
            <person name="Riedel T."/>
            <person name="Sproer C."/>
            <person name="Pascual J."/>
            <person name="Boedeker C."/>
            <person name="Overmann J."/>
        </authorList>
    </citation>
    <scope>NUCLEOTIDE SEQUENCE [LARGE SCALE GENOMIC DNA]</scope>
    <source>
        <strain evidence="3">0127_4</strain>
    </source>
</reference>
<dbReference type="KEGG" id="tsv:DSM104635_03968"/>
<evidence type="ECO:0000313" key="3">
    <source>
        <dbReference type="Proteomes" id="UP000431269"/>
    </source>
</evidence>
<name>A0A6I6MZM7_9CAUL</name>
<dbReference type="AlphaFoldDB" id="A0A6I6MZM7"/>
<keyword evidence="3" id="KW-1185">Reference proteome</keyword>
<evidence type="ECO:0000313" key="2">
    <source>
        <dbReference type="EMBL" id="QGZ97102.1"/>
    </source>
</evidence>
<dbReference type="Gene3D" id="3.30.70.790">
    <property type="entry name" value="UreE, C-terminal domain"/>
    <property type="match status" value="1"/>
</dbReference>
<gene>
    <name evidence="2" type="ORF">DSM104635_03968</name>
</gene>
<dbReference type="Proteomes" id="UP000431269">
    <property type="component" value="Chromosome"/>
</dbReference>
<dbReference type="SUPFAM" id="SSF54913">
    <property type="entry name" value="GlnB-like"/>
    <property type="match status" value="1"/>
</dbReference>
<organism evidence="2 3">
    <name type="scientific">Terricaulis silvestris</name>
    <dbReference type="NCBI Taxonomy" id="2686094"/>
    <lineage>
        <taxon>Bacteria</taxon>
        <taxon>Pseudomonadati</taxon>
        <taxon>Pseudomonadota</taxon>
        <taxon>Alphaproteobacteria</taxon>
        <taxon>Caulobacterales</taxon>
        <taxon>Caulobacteraceae</taxon>
        <taxon>Terricaulis</taxon>
    </lineage>
</organism>
<evidence type="ECO:0000259" key="1">
    <source>
        <dbReference type="Pfam" id="PF09413"/>
    </source>
</evidence>
<dbReference type="RefSeq" id="WP_158767928.1">
    <property type="nucleotide sequence ID" value="NZ_CP047045.1"/>
</dbReference>
<proteinExistence type="predicted"/>
<dbReference type="InterPro" id="IPR011322">
    <property type="entry name" value="N-reg_PII-like_a/b"/>
</dbReference>
<feature type="domain" description="DUF2007" evidence="1">
    <location>
        <begin position="5"/>
        <end position="71"/>
    </location>
</feature>
<dbReference type="EMBL" id="CP047045">
    <property type="protein sequence ID" value="QGZ97102.1"/>
    <property type="molecule type" value="Genomic_DNA"/>
</dbReference>
<dbReference type="InterPro" id="IPR018551">
    <property type="entry name" value="DUF2007"/>
</dbReference>
<accession>A0A6I6MZM7</accession>
<protein>
    <recommendedName>
        <fullName evidence="1">DUF2007 domain-containing protein</fullName>
    </recommendedName>
</protein>